<evidence type="ECO:0000313" key="3">
    <source>
        <dbReference type="EMBL" id="KAI1876309.1"/>
    </source>
</evidence>
<sequence>MPPASATNLSLTTSTQESPSTSTRDFSSLSRRNGATSSHGRANPFSATTPGAGAGGGLASPIGAGGSSAFGLGSGAFASFGSAKTPKTPGNPFEMAMGSVGMGAGSKTPSAEKSLKDATKPAGGKPAPGAADSAALGESGSSHMLQDSWVFWTRPPISKANGYIDYDKTLHPMAQCSTIEEFWVVYKHLKPPSQLPLVTDYHLFKKGVRPIWEDDENKRGGKWVLRLKKGVADRYWEEILMACVGGTLCEDNDEVNGAVISVRNGEDIISIWTASTGGKVLKIRESMKSLLKCPPETRFEFKTHDESMIQRATIDEQRRERAQNNHHGDNQGNKRNQRQNHNTNTTTNDNHHARQEEQRS</sequence>
<protein>
    <submittedName>
        <fullName evidence="3">Uncharacterized protein</fullName>
    </submittedName>
</protein>
<feature type="compositionally biased region" description="Low complexity" evidence="2">
    <location>
        <begin position="1"/>
        <end position="23"/>
    </location>
</feature>
<dbReference type="InterPro" id="IPR001040">
    <property type="entry name" value="TIF_eIF_4E"/>
</dbReference>
<dbReference type="EMBL" id="JAFIMR010000007">
    <property type="protein sequence ID" value="KAI1876309.1"/>
    <property type="molecule type" value="Genomic_DNA"/>
</dbReference>
<dbReference type="InterPro" id="IPR023398">
    <property type="entry name" value="TIF_eIF4e-like"/>
</dbReference>
<feature type="region of interest" description="Disordered" evidence="2">
    <location>
        <begin position="104"/>
        <end position="138"/>
    </location>
</feature>
<keyword evidence="1" id="KW-0694">RNA-binding</keyword>
<feature type="compositionally biased region" description="Basic and acidic residues" evidence="2">
    <location>
        <begin position="316"/>
        <end position="329"/>
    </location>
</feature>
<dbReference type="GO" id="GO:0000340">
    <property type="term" value="F:RNA 7-methylguanosine cap binding"/>
    <property type="evidence" value="ECO:0007669"/>
    <property type="project" value="TreeGrafter"/>
</dbReference>
<comment type="caution">
    <text evidence="3">The sequence shown here is derived from an EMBL/GenBank/DDBJ whole genome shotgun (WGS) entry which is preliminary data.</text>
</comment>
<feature type="compositionally biased region" description="Polar residues" evidence="2">
    <location>
        <begin position="24"/>
        <end position="40"/>
    </location>
</feature>
<dbReference type="Pfam" id="PF01652">
    <property type="entry name" value="IF4E"/>
    <property type="match status" value="1"/>
</dbReference>
<dbReference type="PANTHER" id="PTHR11960">
    <property type="entry name" value="EUKARYOTIC TRANSLATION INITIATION FACTOR 4E RELATED"/>
    <property type="match status" value="1"/>
</dbReference>
<name>A0A9Q0ASJ5_9PEZI</name>
<dbReference type="GO" id="GO:0016281">
    <property type="term" value="C:eukaryotic translation initiation factor 4F complex"/>
    <property type="evidence" value="ECO:0007669"/>
    <property type="project" value="TreeGrafter"/>
</dbReference>
<gene>
    <name evidence="3" type="ORF">JX265_003835</name>
</gene>
<keyword evidence="1" id="KW-0648">Protein biosynthesis</keyword>
<dbReference type="AlphaFoldDB" id="A0A9Q0ASJ5"/>
<feature type="compositionally biased region" description="Low complexity" evidence="2">
    <location>
        <begin position="120"/>
        <end position="135"/>
    </location>
</feature>
<comment type="similarity">
    <text evidence="1">Belongs to the eukaryotic initiation factor 4E family.</text>
</comment>
<dbReference type="PROSITE" id="PS00813">
    <property type="entry name" value="IF4E"/>
    <property type="match status" value="1"/>
</dbReference>
<dbReference type="SUPFAM" id="SSF55418">
    <property type="entry name" value="eIF4e-like"/>
    <property type="match status" value="1"/>
</dbReference>
<dbReference type="GO" id="GO:0003743">
    <property type="term" value="F:translation initiation factor activity"/>
    <property type="evidence" value="ECO:0007669"/>
    <property type="project" value="UniProtKB-KW"/>
</dbReference>
<feature type="region of interest" description="Disordered" evidence="2">
    <location>
        <begin position="1"/>
        <end position="62"/>
    </location>
</feature>
<keyword evidence="4" id="KW-1185">Reference proteome</keyword>
<dbReference type="PANTHER" id="PTHR11960:SF18">
    <property type="entry name" value="EUKARYOTIC TRANSLATION INITIATION FACTOR 4E HOMOLOGOUS PROTEIN, ISOFORM B"/>
    <property type="match status" value="1"/>
</dbReference>
<evidence type="ECO:0000256" key="1">
    <source>
        <dbReference type="RuleBase" id="RU004374"/>
    </source>
</evidence>
<accession>A0A9Q0ASJ5</accession>
<reference evidence="3" key="1">
    <citation type="submission" date="2021-03" db="EMBL/GenBank/DDBJ databases">
        <title>Revisited historic fungal species revealed as producer of novel bioactive compounds through whole genome sequencing and comparative genomics.</title>
        <authorList>
            <person name="Vignolle G.A."/>
            <person name="Hochenegger N."/>
            <person name="Mach R.L."/>
            <person name="Mach-Aigner A.R."/>
            <person name="Javad Rahimi M."/>
            <person name="Salim K.A."/>
            <person name="Chan C.M."/>
            <person name="Lim L.B.L."/>
            <person name="Cai F."/>
            <person name="Druzhinina I.S."/>
            <person name="U'Ren J.M."/>
            <person name="Derntl C."/>
        </authorList>
    </citation>
    <scope>NUCLEOTIDE SEQUENCE</scope>
    <source>
        <strain evidence="3">TUCIM 5799</strain>
    </source>
</reference>
<evidence type="ECO:0000313" key="4">
    <source>
        <dbReference type="Proteomes" id="UP000829685"/>
    </source>
</evidence>
<dbReference type="Gene3D" id="3.30.760.10">
    <property type="entry name" value="RNA Cap, Translation Initiation Factor Eif4e"/>
    <property type="match status" value="1"/>
</dbReference>
<dbReference type="Proteomes" id="UP000829685">
    <property type="component" value="Unassembled WGS sequence"/>
</dbReference>
<keyword evidence="1" id="KW-0396">Initiation factor</keyword>
<feature type="compositionally biased region" description="Gly residues" evidence="2">
    <location>
        <begin position="52"/>
        <end position="62"/>
    </location>
</feature>
<proteinExistence type="inferred from homology"/>
<feature type="region of interest" description="Disordered" evidence="2">
    <location>
        <begin position="316"/>
        <end position="360"/>
    </location>
</feature>
<dbReference type="InterPro" id="IPR019770">
    <property type="entry name" value="TIF_eIF_4E_CS"/>
</dbReference>
<feature type="compositionally biased region" description="Basic and acidic residues" evidence="2">
    <location>
        <begin position="349"/>
        <end position="360"/>
    </location>
</feature>
<evidence type="ECO:0000256" key="2">
    <source>
        <dbReference type="SAM" id="MobiDB-lite"/>
    </source>
</evidence>
<organism evidence="3 4">
    <name type="scientific">Neoarthrinium moseri</name>
    <dbReference type="NCBI Taxonomy" id="1658444"/>
    <lineage>
        <taxon>Eukaryota</taxon>
        <taxon>Fungi</taxon>
        <taxon>Dikarya</taxon>
        <taxon>Ascomycota</taxon>
        <taxon>Pezizomycotina</taxon>
        <taxon>Sordariomycetes</taxon>
        <taxon>Xylariomycetidae</taxon>
        <taxon>Amphisphaeriales</taxon>
        <taxon>Apiosporaceae</taxon>
        <taxon>Neoarthrinium</taxon>
    </lineage>
</organism>